<reference evidence="1" key="1">
    <citation type="submission" date="2021-11" db="EMBL/GenBank/DDBJ databases">
        <authorList>
            <person name="Schell T."/>
        </authorList>
    </citation>
    <scope>NUCLEOTIDE SEQUENCE</scope>
    <source>
        <strain evidence="1">M5</strain>
    </source>
</reference>
<evidence type="ECO:0000313" key="1">
    <source>
        <dbReference type="EMBL" id="CAH0106789.1"/>
    </source>
</evidence>
<proteinExistence type="predicted"/>
<name>A0A8J2WPL9_9CRUS</name>
<dbReference type="OrthoDB" id="10396990at2759"/>
<sequence length="167" mass="19326">MWGQRIRSKSSIIELYASKPLKHYNASKDTPKRPSTSFEDPPGMRVYKYVMVEDLILWNHGGFGSRLENSLLDALKPEDVVDIELTIKAILNCLFVRNQVILEQFREYEKTFEKSSVFSLILKTVAKHHGPYLDIFYCTAVMKKWFYPDSPNPPLNAADPANWQDLI</sequence>
<evidence type="ECO:0000313" key="2">
    <source>
        <dbReference type="Proteomes" id="UP000789390"/>
    </source>
</evidence>
<dbReference type="AlphaFoldDB" id="A0A8J2WPL9"/>
<dbReference type="Proteomes" id="UP000789390">
    <property type="component" value="Unassembled WGS sequence"/>
</dbReference>
<comment type="caution">
    <text evidence="1">The sequence shown here is derived from an EMBL/GenBank/DDBJ whole genome shotgun (WGS) entry which is preliminary data.</text>
</comment>
<protein>
    <submittedName>
        <fullName evidence="1">Uncharacterized protein</fullName>
    </submittedName>
</protein>
<dbReference type="EMBL" id="CAKKLH010000235">
    <property type="protein sequence ID" value="CAH0106789.1"/>
    <property type="molecule type" value="Genomic_DNA"/>
</dbReference>
<gene>
    <name evidence="1" type="ORF">DGAL_LOCUS9949</name>
</gene>
<organism evidence="1 2">
    <name type="scientific">Daphnia galeata</name>
    <dbReference type="NCBI Taxonomy" id="27404"/>
    <lineage>
        <taxon>Eukaryota</taxon>
        <taxon>Metazoa</taxon>
        <taxon>Ecdysozoa</taxon>
        <taxon>Arthropoda</taxon>
        <taxon>Crustacea</taxon>
        <taxon>Branchiopoda</taxon>
        <taxon>Diplostraca</taxon>
        <taxon>Cladocera</taxon>
        <taxon>Anomopoda</taxon>
        <taxon>Daphniidae</taxon>
        <taxon>Daphnia</taxon>
    </lineage>
</organism>
<accession>A0A8J2WPL9</accession>
<keyword evidence="2" id="KW-1185">Reference proteome</keyword>